<dbReference type="Proteomes" id="UP000738325">
    <property type="component" value="Unassembled WGS sequence"/>
</dbReference>
<name>A0A9P6RFP0_9FUNG</name>
<dbReference type="OrthoDB" id="198652at2759"/>
<dbReference type="EMBL" id="JAAAIP010000458">
    <property type="protein sequence ID" value="KAG0316798.1"/>
    <property type="molecule type" value="Genomic_DNA"/>
</dbReference>
<feature type="non-terminal residue" evidence="1">
    <location>
        <position position="1"/>
    </location>
</feature>
<protein>
    <submittedName>
        <fullName evidence="1">Uncharacterized protein</fullName>
    </submittedName>
</protein>
<comment type="caution">
    <text evidence="1">The sequence shown here is derived from an EMBL/GenBank/DDBJ whole genome shotgun (WGS) entry which is preliminary data.</text>
</comment>
<organism evidence="1 2">
    <name type="scientific">Dissophora globulifera</name>
    <dbReference type="NCBI Taxonomy" id="979702"/>
    <lineage>
        <taxon>Eukaryota</taxon>
        <taxon>Fungi</taxon>
        <taxon>Fungi incertae sedis</taxon>
        <taxon>Mucoromycota</taxon>
        <taxon>Mortierellomycotina</taxon>
        <taxon>Mortierellomycetes</taxon>
        <taxon>Mortierellales</taxon>
        <taxon>Mortierellaceae</taxon>
        <taxon>Dissophora</taxon>
    </lineage>
</organism>
<gene>
    <name evidence="1" type="ORF">BGZ99_006661</name>
</gene>
<proteinExistence type="predicted"/>
<dbReference type="AlphaFoldDB" id="A0A9P6RFP0"/>
<accession>A0A9P6RFP0</accession>
<sequence length="87" mass="9801">MSKDQAVIVSDSAATQDDQDYCLVKSINFFREFKSFAILSKDMPGAIELFVREPIGADYAADDRILMDVVSGNDWTRRSFSQKMLSP</sequence>
<keyword evidence="2" id="KW-1185">Reference proteome</keyword>
<evidence type="ECO:0000313" key="1">
    <source>
        <dbReference type="EMBL" id="KAG0316798.1"/>
    </source>
</evidence>
<evidence type="ECO:0000313" key="2">
    <source>
        <dbReference type="Proteomes" id="UP000738325"/>
    </source>
</evidence>
<reference evidence="1" key="1">
    <citation type="journal article" date="2020" name="Fungal Divers.">
        <title>Resolving the Mortierellaceae phylogeny through synthesis of multi-gene phylogenetics and phylogenomics.</title>
        <authorList>
            <person name="Vandepol N."/>
            <person name="Liber J."/>
            <person name="Desiro A."/>
            <person name="Na H."/>
            <person name="Kennedy M."/>
            <person name="Barry K."/>
            <person name="Grigoriev I.V."/>
            <person name="Miller A.N."/>
            <person name="O'Donnell K."/>
            <person name="Stajich J.E."/>
            <person name="Bonito G."/>
        </authorList>
    </citation>
    <scope>NUCLEOTIDE SEQUENCE</scope>
    <source>
        <strain evidence="1">REB-010B</strain>
    </source>
</reference>